<gene>
    <name evidence="2" type="ORF">QBC47DRAFT_349480</name>
</gene>
<name>A0AAJ0F914_9PEZI</name>
<accession>A0AAJ0F914</accession>
<sequence>MSRFLALAQSVAYAPSISKKDKLCAKCKSRPPEKWFIRPSKSDAEPLVLVSWTGFPLYYTPEPCPVCRFARDIALGRHFRDSALSELWSFSAPFPRLCKVLESAERVLTDLKKQLGEIVNHVCDGLVYMCGDCGLSLGHDLSSVIGDPTEFSRLQTWDIVNRLETLCSPLITEGRRLDQLRPISPTIRKRVAAALEALVAAGIQSRRRINRVFMSHDGSERCWICKRHRDRFWQAGGEDEFELLFDPDMEKFLNQHLQGDDEVQSKAVRLRDYGSKMELVRVVTLPTYSIHLDFFHYEEYPWGDSKDEHGNELQKAFRKYMDKPQNHSIFVPLVRPPKYGGGYRIRPRFDINLAKSWLRTCEASHIPTCTGLQGVGTANTPAPTGLFLIDTHDWCLFKVPDESSAGIRYVALSYVWGKVQQPQLSASTVATWQEPGRLRSQPLPATVKDAITLANSLGFRYLWVDALCIVQDEPGLRHEQIAQMFRIYNSACLTIVAADSDRCDTGISGVSVFSTRSVGRGQWNIMGTEIMMVPESPHLLLNVSTWRKRGWTFQEELCSRRALIFLPNLVIFSCQTATWREDVCLENSFVTPLPRGKGILTIRDGAGGAYKAAVPLFRDLTNQYLSRMLTRKGDIENAFEGVAELMNGLVGPLYHGIPERHFDEVIQGCWYWDYDLVRRPPFPSWSWTGWHYNPAHVEMGIEPLNSWGNRPVLRFFAISDPPRELFADTLDPPSHPHFEPDLEAMTEALANLEPAQPRHGLVAFFTSCAVLKVIPSRKLVFENPEEDGVIEYLVVDPQGRTVNPLARDRRSISAIKLRQSFVSRAGNLLPFIVSGWSGDVGYRLMVIEDVAGLSYKVQVTVPGRPVRADVWWELQPEKRLVIMA</sequence>
<comment type="caution">
    <text evidence="2">The sequence shown here is derived from an EMBL/GenBank/DDBJ whole genome shotgun (WGS) entry which is preliminary data.</text>
</comment>
<dbReference type="InterPro" id="IPR010730">
    <property type="entry name" value="HET"/>
</dbReference>
<organism evidence="2 3">
    <name type="scientific">Echria macrotheca</name>
    <dbReference type="NCBI Taxonomy" id="438768"/>
    <lineage>
        <taxon>Eukaryota</taxon>
        <taxon>Fungi</taxon>
        <taxon>Dikarya</taxon>
        <taxon>Ascomycota</taxon>
        <taxon>Pezizomycotina</taxon>
        <taxon>Sordariomycetes</taxon>
        <taxon>Sordariomycetidae</taxon>
        <taxon>Sordariales</taxon>
        <taxon>Schizotheciaceae</taxon>
        <taxon>Echria</taxon>
    </lineage>
</organism>
<feature type="domain" description="Heterokaryon incompatibility" evidence="1">
    <location>
        <begin position="409"/>
        <end position="555"/>
    </location>
</feature>
<dbReference type="PANTHER" id="PTHR33112">
    <property type="entry name" value="DOMAIN PROTEIN, PUTATIVE-RELATED"/>
    <property type="match status" value="1"/>
</dbReference>
<dbReference type="EMBL" id="MU839839">
    <property type="protein sequence ID" value="KAK1752684.1"/>
    <property type="molecule type" value="Genomic_DNA"/>
</dbReference>
<dbReference type="Pfam" id="PF06985">
    <property type="entry name" value="HET"/>
    <property type="match status" value="1"/>
</dbReference>
<evidence type="ECO:0000313" key="2">
    <source>
        <dbReference type="EMBL" id="KAK1752684.1"/>
    </source>
</evidence>
<keyword evidence="3" id="KW-1185">Reference proteome</keyword>
<proteinExistence type="predicted"/>
<protein>
    <submittedName>
        <fullName evidence="2">Heterokaryon incompatibility protein-domain-containing protein</fullName>
    </submittedName>
</protein>
<reference evidence="2" key="1">
    <citation type="submission" date="2023-06" db="EMBL/GenBank/DDBJ databases">
        <title>Genome-scale phylogeny and comparative genomics of the fungal order Sordariales.</title>
        <authorList>
            <consortium name="Lawrence Berkeley National Laboratory"/>
            <person name="Hensen N."/>
            <person name="Bonometti L."/>
            <person name="Westerberg I."/>
            <person name="Brannstrom I.O."/>
            <person name="Guillou S."/>
            <person name="Cros-Aarteil S."/>
            <person name="Calhoun S."/>
            <person name="Haridas S."/>
            <person name="Kuo A."/>
            <person name="Mondo S."/>
            <person name="Pangilinan J."/>
            <person name="Riley R."/>
            <person name="Labutti K."/>
            <person name="Andreopoulos B."/>
            <person name="Lipzen A."/>
            <person name="Chen C."/>
            <person name="Yanf M."/>
            <person name="Daum C."/>
            <person name="Ng V."/>
            <person name="Clum A."/>
            <person name="Steindorff A."/>
            <person name="Ohm R."/>
            <person name="Martin F."/>
            <person name="Silar P."/>
            <person name="Natvig D."/>
            <person name="Lalanne C."/>
            <person name="Gautier V."/>
            <person name="Ament-Velasquez S.L."/>
            <person name="Kruys A."/>
            <person name="Hutchinson M.I."/>
            <person name="Powell A.J."/>
            <person name="Barry K."/>
            <person name="Miller A.N."/>
            <person name="Grigoriev I.V."/>
            <person name="Debuchy R."/>
            <person name="Gladieux P."/>
            <person name="Thoren M.H."/>
            <person name="Johannesson H."/>
        </authorList>
    </citation>
    <scope>NUCLEOTIDE SEQUENCE</scope>
    <source>
        <strain evidence="2">PSN4</strain>
    </source>
</reference>
<dbReference type="AlphaFoldDB" id="A0AAJ0F914"/>
<dbReference type="PANTHER" id="PTHR33112:SF12">
    <property type="entry name" value="HETEROKARYON INCOMPATIBILITY DOMAIN-CONTAINING PROTEIN"/>
    <property type="match status" value="1"/>
</dbReference>
<evidence type="ECO:0000259" key="1">
    <source>
        <dbReference type="Pfam" id="PF06985"/>
    </source>
</evidence>
<dbReference type="Proteomes" id="UP001239445">
    <property type="component" value="Unassembled WGS sequence"/>
</dbReference>
<evidence type="ECO:0000313" key="3">
    <source>
        <dbReference type="Proteomes" id="UP001239445"/>
    </source>
</evidence>